<proteinExistence type="predicted"/>
<dbReference type="SUPFAM" id="SSF46689">
    <property type="entry name" value="Homeodomain-like"/>
    <property type="match status" value="1"/>
</dbReference>
<dbReference type="InterPro" id="IPR009057">
    <property type="entry name" value="Homeodomain-like_sf"/>
</dbReference>
<sequence>MDGRVARSERSRRAIVAAHLALIDEGDLRPTGERIAGRAGLSVRSLWTNFKDMESLYAATGALVNERRDALHRPVPADLPLAERVALFCAQRAEALEMLAPSARASALREPFSAALRANRAANVARVRAHVEETFAAELALAGVGREPLADALTVACTWSTWSMLRDILHLSIADARANMHRTMWGLLMAPIPTGATPSR</sequence>
<gene>
    <name evidence="1" type="ORF">DFJ67_5001</name>
</gene>
<keyword evidence="2" id="KW-1185">Reference proteome</keyword>
<name>A0A3D9ZNM6_9ACTN</name>
<dbReference type="EMBL" id="QUMQ01000001">
    <property type="protein sequence ID" value="REF98976.1"/>
    <property type="molecule type" value="Genomic_DNA"/>
</dbReference>
<evidence type="ECO:0000313" key="2">
    <source>
        <dbReference type="Proteomes" id="UP000256913"/>
    </source>
</evidence>
<dbReference type="Proteomes" id="UP000256913">
    <property type="component" value="Unassembled WGS sequence"/>
</dbReference>
<dbReference type="RefSeq" id="WP_116070200.1">
    <property type="nucleotide sequence ID" value="NZ_BONB01000004.1"/>
</dbReference>
<dbReference type="AlphaFoldDB" id="A0A3D9ZNM6"/>
<protein>
    <submittedName>
        <fullName evidence="1">TetR family transcriptional regulator</fullName>
    </submittedName>
</protein>
<reference evidence="1 2" key="1">
    <citation type="submission" date="2018-08" db="EMBL/GenBank/DDBJ databases">
        <title>Sequencing the genomes of 1000 actinobacteria strains.</title>
        <authorList>
            <person name="Klenk H.-P."/>
        </authorList>
    </citation>
    <scope>NUCLEOTIDE SEQUENCE [LARGE SCALE GENOMIC DNA]</scope>
    <source>
        <strain evidence="1 2">DSM 44099</strain>
    </source>
</reference>
<dbReference type="OrthoDB" id="8688418at2"/>
<organism evidence="1 2">
    <name type="scientific">Asanoa ferruginea</name>
    <dbReference type="NCBI Taxonomy" id="53367"/>
    <lineage>
        <taxon>Bacteria</taxon>
        <taxon>Bacillati</taxon>
        <taxon>Actinomycetota</taxon>
        <taxon>Actinomycetes</taxon>
        <taxon>Micromonosporales</taxon>
        <taxon>Micromonosporaceae</taxon>
        <taxon>Asanoa</taxon>
    </lineage>
</organism>
<accession>A0A3D9ZNM6</accession>
<comment type="caution">
    <text evidence="1">The sequence shown here is derived from an EMBL/GenBank/DDBJ whole genome shotgun (WGS) entry which is preliminary data.</text>
</comment>
<evidence type="ECO:0000313" key="1">
    <source>
        <dbReference type="EMBL" id="REF98976.1"/>
    </source>
</evidence>
<dbReference type="Gene3D" id="1.10.357.10">
    <property type="entry name" value="Tetracycline Repressor, domain 2"/>
    <property type="match status" value="1"/>
</dbReference>